<accession>A0A8J3LDM1</accession>
<dbReference type="InterPro" id="IPR001633">
    <property type="entry name" value="EAL_dom"/>
</dbReference>
<protein>
    <recommendedName>
        <fullName evidence="5">Diguanylate cyclase (GGDEF)-like protein</fullName>
    </recommendedName>
</protein>
<evidence type="ECO:0000313" key="4">
    <source>
        <dbReference type="Proteomes" id="UP000660339"/>
    </source>
</evidence>
<dbReference type="EMBL" id="BONJ01000026">
    <property type="protein sequence ID" value="GIG16303.1"/>
    <property type="molecule type" value="Genomic_DNA"/>
</dbReference>
<evidence type="ECO:0000259" key="2">
    <source>
        <dbReference type="PROSITE" id="PS50887"/>
    </source>
</evidence>
<feature type="domain" description="EAL" evidence="1">
    <location>
        <begin position="502"/>
        <end position="758"/>
    </location>
</feature>
<evidence type="ECO:0008006" key="5">
    <source>
        <dbReference type="Google" id="ProtNLM"/>
    </source>
</evidence>
<organism evidence="3 4">
    <name type="scientific">Catellatospora methionotrophica</name>
    <dbReference type="NCBI Taxonomy" id="121620"/>
    <lineage>
        <taxon>Bacteria</taxon>
        <taxon>Bacillati</taxon>
        <taxon>Actinomycetota</taxon>
        <taxon>Actinomycetes</taxon>
        <taxon>Micromonosporales</taxon>
        <taxon>Micromonosporaceae</taxon>
        <taxon>Catellatospora</taxon>
    </lineage>
</organism>
<dbReference type="Gene3D" id="3.30.450.40">
    <property type="match status" value="2"/>
</dbReference>
<dbReference type="SUPFAM" id="SSF55073">
    <property type="entry name" value="Nucleotide cyclase"/>
    <property type="match status" value="1"/>
</dbReference>
<keyword evidence="4" id="KW-1185">Reference proteome</keyword>
<dbReference type="PANTHER" id="PTHR33121:SF70">
    <property type="entry name" value="SIGNALING PROTEIN YKOW"/>
    <property type="match status" value="1"/>
</dbReference>
<dbReference type="InterPro" id="IPR000160">
    <property type="entry name" value="GGDEF_dom"/>
</dbReference>
<dbReference type="Pfam" id="PF00563">
    <property type="entry name" value="EAL"/>
    <property type="match status" value="1"/>
</dbReference>
<dbReference type="InterPro" id="IPR029787">
    <property type="entry name" value="Nucleotide_cyclase"/>
</dbReference>
<dbReference type="CDD" id="cd01949">
    <property type="entry name" value="GGDEF"/>
    <property type="match status" value="1"/>
</dbReference>
<dbReference type="Proteomes" id="UP000660339">
    <property type="component" value="Unassembled WGS sequence"/>
</dbReference>
<comment type="caution">
    <text evidence="3">The sequence shown here is derived from an EMBL/GenBank/DDBJ whole genome shotgun (WGS) entry which is preliminary data.</text>
</comment>
<dbReference type="PROSITE" id="PS50887">
    <property type="entry name" value="GGDEF"/>
    <property type="match status" value="1"/>
</dbReference>
<dbReference type="SUPFAM" id="SSF55781">
    <property type="entry name" value="GAF domain-like"/>
    <property type="match status" value="2"/>
</dbReference>
<dbReference type="SMART" id="SM00267">
    <property type="entry name" value="GGDEF"/>
    <property type="match status" value="1"/>
</dbReference>
<reference evidence="3" key="1">
    <citation type="submission" date="2021-01" db="EMBL/GenBank/DDBJ databases">
        <title>Whole genome shotgun sequence of Catellatospora methionotrophica NBRC 14553.</title>
        <authorList>
            <person name="Komaki H."/>
            <person name="Tamura T."/>
        </authorList>
    </citation>
    <scope>NUCLEOTIDE SEQUENCE</scope>
    <source>
        <strain evidence="3">NBRC 14553</strain>
    </source>
</reference>
<sequence>MTAAVPAAVPDEGETEQLRQQLAAAVDAARDAYRDTTRLIQVLDLLGRPAGSAELIGDMLNVLSDAFFADVVCMARVAGERLVVAASCGLPEDDPAYAQGWPVGEAARRTLATTEPTARHGTMPDDDAPGSVTGLGIRSAAWIPLSTEPYADTLLILFRSLDQPFAMSDLRMLTSVAARLQMALQERERHAVIEQLAHYGHLLARHLEVDPLLDEAAELLLRLTGADRAWVVTVEGGQGRLRAHRGLPPALLAAWPVPARSLDDLPACDAGLSEVLKVAVSRENGATALLYAGRERPRPFAQGTLEIMTIFANYLGVALTNAELYLALTDRATRDPLTRLANRSALVSHLDTLLSAADPTRIGVLFCDLDGFKSVNDLFGHEAGDELLMQVADRLRSSVRPDDLLARFGGDEFVIVLDRVKQLSEVAEIGARICADLDDRLVVCGEQVHVSASIGGVLGIRGEATPSTMLRDADAAMYVAKARGSGQVEVFDEDASHRSRDRLDLRAELLLARTRGQLHLAYQPIFALDSRAVVAFEALLRWTHPHHGTVPPDVFIPLAEETGAIVEIGQWVLAQACRQLAHWHRLPEGRGLGMSVNLSPVQLHQSQAAERTLDTIRTAGLHPADIWLEITEHSYLRHEVTEYAGALGAAGVHLVLDDFGTAYSNLSYLKRLPIEILKIDKSFVSGVTGPGGGQIDLSIVRAILAIADSLGLVAIAEGIETEDQRAALRALGCRLGQGYLLSRPLPAAQAGLLLRPQPQMPARAAQRGA</sequence>
<dbReference type="GO" id="GO:0071111">
    <property type="term" value="F:cyclic-guanylate-specific phosphodiesterase activity"/>
    <property type="evidence" value="ECO:0007669"/>
    <property type="project" value="InterPro"/>
</dbReference>
<feature type="domain" description="GGDEF" evidence="2">
    <location>
        <begin position="360"/>
        <end position="493"/>
    </location>
</feature>
<dbReference type="InterPro" id="IPR043128">
    <property type="entry name" value="Rev_trsase/Diguanyl_cyclase"/>
</dbReference>
<dbReference type="AlphaFoldDB" id="A0A8J3LDM1"/>
<proteinExistence type="predicted"/>
<dbReference type="InterPro" id="IPR029016">
    <property type="entry name" value="GAF-like_dom_sf"/>
</dbReference>
<name>A0A8J3LDM1_9ACTN</name>
<dbReference type="PROSITE" id="PS50883">
    <property type="entry name" value="EAL"/>
    <property type="match status" value="1"/>
</dbReference>
<dbReference type="Gene3D" id="3.30.70.270">
    <property type="match status" value="1"/>
</dbReference>
<dbReference type="RefSeq" id="WP_166385375.1">
    <property type="nucleotide sequence ID" value="NZ_BAAATT010000003.1"/>
</dbReference>
<evidence type="ECO:0000313" key="3">
    <source>
        <dbReference type="EMBL" id="GIG16303.1"/>
    </source>
</evidence>
<dbReference type="PANTHER" id="PTHR33121">
    <property type="entry name" value="CYCLIC DI-GMP PHOSPHODIESTERASE PDEF"/>
    <property type="match status" value="1"/>
</dbReference>
<dbReference type="Gene3D" id="3.20.20.450">
    <property type="entry name" value="EAL domain"/>
    <property type="match status" value="1"/>
</dbReference>
<dbReference type="InterPro" id="IPR050706">
    <property type="entry name" value="Cyclic-di-GMP_PDE-like"/>
</dbReference>
<dbReference type="SMART" id="SM00052">
    <property type="entry name" value="EAL"/>
    <property type="match status" value="1"/>
</dbReference>
<dbReference type="NCBIfam" id="TIGR00254">
    <property type="entry name" value="GGDEF"/>
    <property type="match status" value="1"/>
</dbReference>
<gene>
    <name evidence="3" type="ORF">Cme02nite_46350</name>
</gene>
<evidence type="ECO:0000259" key="1">
    <source>
        <dbReference type="PROSITE" id="PS50883"/>
    </source>
</evidence>
<dbReference type="CDD" id="cd01948">
    <property type="entry name" value="EAL"/>
    <property type="match status" value="1"/>
</dbReference>
<dbReference type="Pfam" id="PF00990">
    <property type="entry name" value="GGDEF"/>
    <property type="match status" value="1"/>
</dbReference>
<dbReference type="SUPFAM" id="SSF141868">
    <property type="entry name" value="EAL domain-like"/>
    <property type="match status" value="1"/>
</dbReference>
<dbReference type="InterPro" id="IPR035919">
    <property type="entry name" value="EAL_sf"/>
</dbReference>